<protein>
    <recommendedName>
        <fullName evidence="2">Thiamine-monophosphate kinase</fullName>
        <shortName evidence="2">TMP kinase</shortName>
        <shortName evidence="2">Thiamine-phosphate kinase</shortName>
        <ecNumber evidence="2">2.7.4.16</ecNumber>
    </recommendedName>
</protein>
<feature type="binding site" evidence="2">
    <location>
        <position position="266"/>
    </location>
    <ligand>
        <name>substrate</name>
    </ligand>
</feature>
<dbReference type="GO" id="GO:0005524">
    <property type="term" value="F:ATP binding"/>
    <property type="evidence" value="ECO:0007669"/>
    <property type="project" value="UniProtKB-UniRule"/>
</dbReference>
<reference evidence="5 6" key="2">
    <citation type="journal article" date="2009" name="PLoS ONE">
        <title>The photosynthetic apparatus and its regulation in the aerobic gammaproteobacterium Congregibacter litoralis gen. nov., sp. nov.</title>
        <authorList>
            <person name="Spring S."/>
            <person name="Lunsdorf H."/>
            <person name="Fuchs B.M."/>
            <person name="Tindall B.J."/>
        </authorList>
    </citation>
    <scope>NUCLEOTIDE SEQUENCE [LARGE SCALE GENOMIC DNA]</scope>
    <source>
        <strain evidence="5">KT71</strain>
    </source>
</reference>
<keyword evidence="1 2" id="KW-0784">Thiamine biosynthesis</keyword>
<evidence type="ECO:0000256" key="2">
    <source>
        <dbReference type="HAMAP-Rule" id="MF_02128"/>
    </source>
</evidence>
<dbReference type="GO" id="GO:0009229">
    <property type="term" value="P:thiamine diphosphate biosynthetic process"/>
    <property type="evidence" value="ECO:0007669"/>
    <property type="project" value="UniProtKB-UniRule"/>
</dbReference>
<dbReference type="AlphaFoldDB" id="A4A6E1"/>
<dbReference type="OrthoDB" id="9802811at2"/>
<dbReference type="EC" id="2.7.4.16" evidence="2"/>
<dbReference type="PIRSF" id="PIRSF005303">
    <property type="entry name" value="Thiam_monoph_kin"/>
    <property type="match status" value="1"/>
</dbReference>
<reference evidence="5 6" key="1">
    <citation type="journal article" date="2007" name="Proc. Natl. Acad. Sci. U.S.A.">
        <title>Characterization of a marine gammaproteobacterium capable of aerobic anoxygenic photosynthesis.</title>
        <authorList>
            <person name="Fuchs B.M."/>
            <person name="Spring S."/>
            <person name="Teeling H."/>
            <person name="Quast C."/>
            <person name="Wulf J."/>
            <person name="Schattenhofer M."/>
            <person name="Yan S."/>
            <person name="Ferriera S."/>
            <person name="Johnson J."/>
            <person name="Glockner F.O."/>
            <person name="Amann R."/>
        </authorList>
    </citation>
    <scope>NUCLEOTIDE SEQUENCE [LARGE SCALE GENOMIC DNA]</scope>
    <source>
        <strain evidence="5">KT71</strain>
    </source>
</reference>
<evidence type="ECO:0000259" key="3">
    <source>
        <dbReference type="Pfam" id="PF00586"/>
    </source>
</evidence>
<comment type="miscellaneous">
    <text evidence="2">Reaction mechanism of ThiL seems to utilize a direct, inline transfer of the gamma-phosphate of ATP to TMP rather than a phosphorylated enzyme intermediate.</text>
</comment>
<dbReference type="RefSeq" id="WP_008292671.1">
    <property type="nucleotide sequence ID" value="NZ_CM002299.1"/>
</dbReference>
<dbReference type="GO" id="GO:0009030">
    <property type="term" value="F:thiamine-phosphate kinase activity"/>
    <property type="evidence" value="ECO:0007669"/>
    <property type="project" value="UniProtKB-UniRule"/>
</dbReference>
<feature type="binding site" evidence="2">
    <location>
        <position position="79"/>
    </location>
    <ligand>
        <name>Mg(2+)</name>
        <dbReference type="ChEBI" id="CHEBI:18420"/>
        <label>2</label>
    </ligand>
</feature>
<accession>A4A6E1</accession>
<feature type="binding site" evidence="2">
    <location>
        <position position="34"/>
    </location>
    <ligand>
        <name>Mg(2+)</name>
        <dbReference type="ChEBI" id="CHEBI:18420"/>
        <label>4</label>
    </ligand>
</feature>
<dbReference type="Pfam" id="PF02769">
    <property type="entry name" value="AIRS_C"/>
    <property type="match status" value="1"/>
</dbReference>
<keyword evidence="6" id="KW-1185">Reference proteome</keyword>
<dbReference type="PANTHER" id="PTHR30270:SF0">
    <property type="entry name" value="THIAMINE-MONOPHOSPHATE KINASE"/>
    <property type="match status" value="1"/>
</dbReference>
<evidence type="ECO:0000313" key="5">
    <source>
        <dbReference type="EMBL" id="EAQ98588.1"/>
    </source>
</evidence>
<feature type="binding site" evidence="2">
    <location>
        <position position="58"/>
    </location>
    <ligand>
        <name>substrate</name>
    </ligand>
</feature>
<dbReference type="NCBIfam" id="TIGR01379">
    <property type="entry name" value="thiL"/>
    <property type="match status" value="1"/>
</dbReference>
<keyword evidence="2" id="KW-0460">Magnesium</keyword>
<dbReference type="GO" id="GO:0000287">
    <property type="term" value="F:magnesium ion binding"/>
    <property type="evidence" value="ECO:0007669"/>
    <property type="project" value="UniProtKB-UniRule"/>
</dbReference>
<dbReference type="InterPro" id="IPR036676">
    <property type="entry name" value="PurM-like_C_sf"/>
</dbReference>
<evidence type="ECO:0000259" key="4">
    <source>
        <dbReference type="Pfam" id="PF02769"/>
    </source>
</evidence>
<feature type="binding site" evidence="2">
    <location>
        <begin position="125"/>
        <end position="126"/>
    </location>
    <ligand>
        <name>ATP</name>
        <dbReference type="ChEBI" id="CHEBI:30616"/>
    </ligand>
</feature>
<feature type="binding site" evidence="2">
    <location>
        <position position="34"/>
    </location>
    <ligand>
        <name>Mg(2+)</name>
        <dbReference type="ChEBI" id="CHEBI:18420"/>
        <label>3</label>
    </ligand>
</feature>
<dbReference type="InterPro" id="IPR016188">
    <property type="entry name" value="PurM-like_N"/>
</dbReference>
<dbReference type="CDD" id="cd02194">
    <property type="entry name" value="ThiL"/>
    <property type="match status" value="1"/>
</dbReference>
<dbReference type="STRING" id="314285.KT71_01385"/>
<feature type="binding site" evidence="2">
    <location>
        <position position="217"/>
    </location>
    <ligand>
        <name>ATP</name>
        <dbReference type="ChEBI" id="CHEBI:30616"/>
    </ligand>
</feature>
<dbReference type="PANTHER" id="PTHR30270">
    <property type="entry name" value="THIAMINE-MONOPHOSPHATE KINASE"/>
    <property type="match status" value="1"/>
</dbReference>
<dbReference type="HAMAP" id="MF_02128">
    <property type="entry name" value="TMP_kinase"/>
    <property type="match status" value="1"/>
</dbReference>
<feature type="binding site" evidence="2">
    <location>
        <position position="79"/>
    </location>
    <ligand>
        <name>Mg(2+)</name>
        <dbReference type="ChEBI" id="CHEBI:18420"/>
        <label>4</label>
    </ligand>
</feature>
<dbReference type="InterPro" id="IPR006283">
    <property type="entry name" value="ThiL-like"/>
</dbReference>
<dbReference type="SUPFAM" id="SSF55326">
    <property type="entry name" value="PurM N-terminal domain-like"/>
    <property type="match status" value="1"/>
</dbReference>
<feature type="binding site" evidence="2">
    <location>
        <position position="79"/>
    </location>
    <ligand>
        <name>Mg(2+)</name>
        <dbReference type="ChEBI" id="CHEBI:18420"/>
        <label>3</label>
    </ligand>
</feature>
<keyword evidence="2" id="KW-0547">Nucleotide-binding</keyword>
<keyword evidence="2" id="KW-0067">ATP-binding</keyword>
<feature type="binding site" evidence="2">
    <location>
        <position position="126"/>
    </location>
    <ligand>
        <name>Mg(2+)</name>
        <dbReference type="ChEBI" id="CHEBI:18420"/>
        <label>1</label>
    </ligand>
</feature>
<comment type="function">
    <text evidence="2">Catalyzes the ATP-dependent phosphorylation of thiamine-monophosphate (TMP) to form thiamine-pyrophosphate (TPP), the active form of vitamin B1.</text>
</comment>
<evidence type="ECO:0000313" key="6">
    <source>
        <dbReference type="Proteomes" id="UP000019205"/>
    </source>
</evidence>
<sequence>MPGGKQPRDEFSLIARYLKELDRGPAVVVGNGDDGAVLRLDAHEELVVSVDSMLEGVHFPFDSPPSELAYRAVAAATSDLAAMGARPLGMTLALTIPEADDAWLRELRLGLSDAVGDFSLPLVGGDLTRGSLTLSVQVMGAVPAGGAIRRDGARPGDRVCVSGPLGDAAAGLALIEGRVAGDGPANTALREHFWRPMPALDLGISLRGKATAAVDVSDGLLADLGHIAEASKVCVIVDSSQLPISEAVNSIASGEQALAWALGGGEDYCLGFTLPESHELPPGSCVIGRVEEGAGVRCDAADAVDGYRHF</sequence>
<dbReference type="eggNOG" id="COG0611">
    <property type="taxonomic scope" value="Bacteria"/>
</dbReference>
<gene>
    <name evidence="2" type="primary">thiL</name>
    <name evidence="5" type="ORF">KT71_01385</name>
</gene>
<feature type="domain" description="PurM-like C-terminal" evidence="4">
    <location>
        <begin position="154"/>
        <end position="249"/>
    </location>
</feature>
<feature type="binding site" evidence="2">
    <location>
        <position position="218"/>
    </location>
    <ligand>
        <name>Mg(2+)</name>
        <dbReference type="ChEBI" id="CHEBI:18420"/>
        <label>5</label>
    </ligand>
</feature>
<feature type="binding site" evidence="2">
    <location>
        <position position="49"/>
    </location>
    <ligand>
        <name>Mg(2+)</name>
        <dbReference type="ChEBI" id="CHEBI:18420"/>
        <label>4</label>
    </ligand>
</feature>
<feature type="binding site" evidence="2">
    <location>
        <position position="215"/>
    </location>
    <ligand>
        <name>Mg(2+)</name>
        <dbReference type="ChEBI" id="CHEBI:18420"/>
        <label>3</label>
    </ligand>
</feature>
<keyword evidence="2" id="KW-0479">Metal-binding</keyword>
<feature type="binding site" evidence="2">
    <location>
        <position position="307"/>
    </location>
    <ligand>
        <name>substrate</name>
    </ligand>
</feature>
<evidence type="ECO:0000256" key="1">
    <source>
        <dbReference type="ARBA" id="ARBA00022977"/>
    </source>
</evidence>
<feature type="binding site" evidence="2">
    <location>
        <position position="51"/>
    </location>
    <ligand>
        <name>Mg(2+)</name>
        <dbReference type="ChEBI" id="CHEBI:18420"/>
        <label>1</label>
    </ligand>
</feature>
<name>A4A6E1_9GAMM</name>
<keyword evidence="2 5" id="KW-0418">Kinase</keyword>
<comment type="pathway">
    <text evidence="2">Cofactor biosynthesis; thiamine diphosphate biosynthesis; thiamine diphosphate from thiamine phosphate: step 1/1.</text>
</comment>
<dbReference type="InterPro" id="IPR010918">
    <property type="entry name" value="PurM-like_C_dom"/>
</dbReference>
<keyword evidence="2 5" id="KW-0808">Transferase</keyword>
<dbReference type="EMBL" id="AAOA02000002">
    <property type="protein sequence ID" value="EAQ98588.1"/>
    <property type="molecule type" value="Genomic_DNA"/>
</dbReference>
<dbReference type="SUPFAM" id="SSF56042">
    <property type="entry name" value="PurM C-terminal domain-like"/>
    <property type="match status" value="1"/>
</dbReference>
<dbReference type="Gene3D" id="3.90.650.10">
    <property type="entry name" value="PurM-like C-terminal domain"/>
    <property type="match status" value="1"/>
</dbReference>
<dbReference type="Pfam" id="PF00586">
    <property type="entry name" value="AIRS"/>
    <property type="match status" value="1"/>
</dbReference>
<comment type="caution">
    <text evidence="5">The sequence shown here is derived from an EMBL/GenBank/DDBJ whole genome shotgun (WGS) entry which is preliminary data.</text>
</comment>
<dbReference type="UniPathway" id="UPA00060">
    <property type="reaction ID" value="UER00142"/>
</dbReference>
<comment type="similarity">
    <text evidence="2">Belongs to the thiamine-monophosphate kinase family.</text>
</comment>
<dbReference type="HOGENOM" id="CLU_046964_3_0_6"/>
<dbReference type="Proteomes" id="UP000019205">
    <property type="component" value="Chromosome"/>
</dbReference>
<comment type="catalytic activity">
    <reaction evidence="2">
        <text>thiamine phosphate + ATP = thiamine diphosphate + ADP</text>
        <dbReference type="Rhea" id="RHEA:15913"/>
        <dbReference type="ChEBI" id="CHEBI:30616"/>
        <dbReference type="ChEBI" id="CHEBI:37575"/>
        <dbReference type="ChEBI" id="CHEBI:58937"/>
        <dbReference type="ChEBI" id="CHEBI:456216"/>
        <dbReference type="EC" id="2.7.4.16"/>
    </reaction>
</comment>
<feature type="binding site" evidence="2">
    <location>
        <position position="150"/>
    </location>
    <ligand>
        <name>ATP</name>
        <dbReference type="ChEBI" id="CHEBI:30616"/>
    </ligand>
</feature>
<organism evidence="5 6">
    <name type="scientific">Congregibacter litoralis KT71</name>
    <dbReference type="NCBI Taxonomy" id="314285"/>
    <lineage>
        <taxon>Bacteria</taxon>
        <taxon>Pseudomonadati</taxon>
        <taxon>Pseudomonadota</taxon>
        <taxon>Gammaproteobacteria</taxon>
        <taxon>Cellvibrionales</taxon>
        <taxon>Halieaceae</taxon>
        <taxon>Congregibacter</taxon>
    </lineage>
</organism>
<comment type="caution">
    <text evidence="2">Lacks conserved residue(s) required for the propagation of feature annotation.</text>
</comment>
<feature type="domain" description="PurM-like N-terminal" evidence="3">
    <location>
        <begin position="32"/>
        <end position="142"/>
    </location>
</feature>
<dbReference type="InterPro" id="IPR036921">
    <property type="entry name" value="PurM-like_N_sf"/>
</dbReference>
<feature type="binding site" evidence="2">
    <location>
        <position position="51"/>
    </location>
    <ligand>
        <name>Mg(2+)</name>
        <dbReference type="ChEBI" id="CHEBI:18420"/>
        <label>2</label>
    </ligand>
</feature>
<dbReference type="Gene3D" id="3.30.1330.10">
    <property type="entry name" value="PurM-like, N-terminal domain"/>
    <property type="match status" value="1"/>
</dbReference>
<dbReference type="GO" id="GO:0009228">
    <property type="term" value="P:thiamine biosynthetic process"/>
    <property type="evidence" value="ECO:0007669"/>
    <property type="project" value="UniProtKB-KW"/>
</dbReference>
<proteinExistence type="inferred from homology"/>